<dbReference type="AlphaFoldDB" id="A0A8H7ZWF4"/>
<dbReference type="Proteomes" id="UP000673691">
    <property type="component" value="Unassembled WGS sequence"/>
</dbReference>
<keyword evidence="5" id="KW-1185">Reference proteome</keyword>
<evidence type="ECO:0000313" key="4">
    <source>
        <dbReference type="EMBL" id="KAG5460709.1"/>
    </source>
</evidence>
<feature type="non-terminal residue" evidence="4">
    <location>
        <position position="1"/>
    </location>
</feature>
<gene>
    <name evidence="4" type="ORF">BJ554DRAFT_7204</name>
</gene>
<accession>A0A8H7ZWF4</accession>
<evidence type="ECO:0000313" key="5">
    <source>
        <dbReference type="Proteomes" id="UP000673691"/>
    </source>
</evidence>
<feature type="region of interest" description="Disordered" evidence="3">
    <location>
        <begin position="1"/>
        <end position="22"/>
    </location>
</feature>
<reference evidence="4 5" key="1">
    <citation type="journal article" name="Sci. Rep.">
        <title>Genome-scale phylogenetic analyses confirm Olpidium as the closest living zoosporic fungus to the non-flagellated, terrestrial fungi.</title>
        <authorList>
            <person name="Chang Y."/>
            <person name="Rochon D."/>
            <person name="Sekimoto S."/>
            <person name="Wang Y."/>
            <person name="Chovatia M."/>
            <person name="Sandor L."/>
            <person name="Salamov A."/>
            <person name="Grigoriev I.V."/>
            <person name="Stajich J.E."/>
            <person name="Spatafora J.W."/>
        </authorList>
    </citation>
    <scope>NUCLEOTIDE SEQUENCE [LARGE SCALE GENOMIC DNA]</scope>
    <source>
        <strain evidence="4">S191</strain>
    </source>
</reference>
<comment type="similarity">
    <text evidence="1">Belongs to the short-chain dehydrogenases/reductases (SDR) family.</text>
</comment>
<evidence type="ECO:0000256" key="1">
    <source>
        <dbReference type="ARBA" id="ARBA00006484"/>
    </source>
</evidence>
<evidence type="ECO:0000256" key="3">
    <source>
        <dbReference type="SAM" id="MobiDB-lite"/>
    </source>
</evidence>
<proteinExistence type="inferred from homology"/>
<comment type="caution">
    <text evidence="4">The sequence shown here is derived from an EMBL/GenBank/DDBJ whole genome shotgun (WGS) entry which is preliminary data.</text>
</comment>
<keyword evidence="2" id="KW-0560">Oxidoreductase</keyword>
<dbReference type="InterPro" id="IPR002347">
    <property type="entry name" value="SDR_fam"/>
</dbReference>
<dbReference type="InterPro" id="IPR051687">
    <property type="entry name" value="Peroxisomal_Beta-Oxidation"/>
</dbReference>
<dbReference type="PANTHER" id="PTHR45024">
    <property type="entry name" value="DEHYDROGENASES, SHORT CHAIN"/>
    <property type="match status" value="1"/>
</dbReference>
<protein>
    <submittedName>
        <fullName evidence="4">Uncharacterized protein</fullName>
    </submittedName>
</protein>
<dbReference type="EMBL" id="JAEFCI010004825">
    <property type="protein sequence ID" value="KAG5460709.1"/>
    <property type="molecule type" value="Genomic_DNA"/>
</dbReference>
<evidence type="ECO:0000256" key="2">
    <source>
        <dbReference type="ARBA" id="ARBA00023002"/>
    </source>
</evidence>
<dbReference type="InterPro" id="IPR036291">
    <property type="entry name" value="NAD(P)-bd_dom_sf"/>
</dbReference>
<sequence>KRVLSERWAPLATSSASTGGWSSSLGREEASAKFRPRFAYLLLPASATQDHSVAAPHLTSNRGCVGLGKVYSLYFAQRGASVVVNDLGTTGTGEGKSGRAADSVVEQIKAAGGKAVANYDSVEDGDKIVATAMKAFGRVDVIVNNAGILRDKSFARMSDADWDLVHKVHVRGSYKVTKAAWDIMRKQKYGRVIMTASAAGIYGNYGQANYSSGMLQVSLQIFRPALFRALPWVPCLLTPGPHSVVQRSWRLPASDIAWPAKAPKTIFIAT</sequence>
<dbReference type="PANTHER" id="PTHR45024:SF2">
    <property type="entry name" value="SCP2 DOMAIN-CONTAINING PROTEIN"/>
    <property type="match status" value="1"/>
</dbReference>
<feature type="compositionally biased region" description="Low complexity" evidence="3">
    <location>
        <begin position="11"/>
        <end position="22"/>
    </location>
</feature>
<name>A0A8H7ZWF4_9FUNG</name>
<dbReference type="Pfam" id="PF00106">
    <property type="entry name" value="adh_short"/>
    <property type="match status" value="1"/>
</dbReference>
<dbReference type="GO" id="GO:0016491">
    <property type="term" value="F:oxidoreductase activity"/>
    <property type="evidence" value="ECO:0007669"/>
    <property type="project" value="UniProtKB-KW"/>
</dbReference>
<dbReference type="Gene3D" id="3.40.50.720">
    <property type="entry name" value="NAD(P)-binding Rossmann-like Domain"/>
    <property type="match status" value="1"/>
</dbReference>
<organism evidence="4 5">
    <name type="scientific">Olpidium bornovanus</name>
    <dbReference type="NCBI Taxonomy" id="278681"/>
    <lineage>
        <taxon>Eukaryota</taxon>
        <taxon>Fungi</taxon>
        <taxon>Fungi incertae sedis</taxon>
        <taxon>Olpidiomycota</taxon>
        <taxon>Olpidiomycotina</taxon>
        <taxon>Olpidiomycetes</taxon>
        <taxon>Olpidiales</taxon>
        <taxon>Olpidiaceae</taxon>
        <taxon>Olpidium</taxon>
    </lineage>
</organism>
<dbReference type="OrthoDB" id="3592703at2759"/>
<dbReference type="SUPFAM" id="SSF51735">
    <property type="entry name" value="NAD(P)-binding Rossmann-fold domains"/>
    <property type="match status" value="1"/>
</dbReference>